<feature type="compositionally biased region" description="Polar residues" evidence="1">
    <location>
        <begin position="108"/>
        <end position="118"/>
    </location>
</feature>
<evidence type="ECO:0008006" key="5">
    <source>
        <dbReference type="Google" id="ProtNLM"/>
    </source>
</evidence>
<proteinExistence type="predicted"/>
<reference evidence="3" key="1">
    <citation type="submission" date="2019-04" db="EMBL/GenBank/DDBJ databases">
        <title>Sequencing of skin fungus with MAO and IRED activity.</title>
        <authorList>
            <person name="Marsaioli A.J."/>
            <person name="Bonatto J.M.C."/>
            <person name="Reis Junior O."/>
        </authorList>
    </citation>
    <scope>NUCLEOTIDE SEQUENCE</scope>
    <source>
        <strain evidence="3">30M1</strain>
    </source>
</reference>
<evidence type="ECO:0000313" key="3">
    <source>
        <dbReference type="EMBL" id="KAF2994034.1"/>
    </source>
</evidence>
<feature type="signal peptide" evidence="2">
    <location>
        <begin position="1"/>
        <end position="19"/>
    </location>
</feature>
<keyword evidence="4" id="KW-1185">Reference proteome</keyword>
<evidence type="ECO:0000256" key="1">
    <source>
        <dbReference type="SAM" id="MobiDB-lite"/>
    </source>
</evidence>
<evidence type="ECO:0000313" key="4">
    <source>
        <dbReference type="Proteomes" id="UP000801428"/>
    </source>
</evidence>
<feature type="region of interest" description="Disordered" evidence="1">
    <location>
        <begin position="107"/>
        <end position="129"/>
    </location>
</feature>
<feature type="chain" id="PRO_5040255982" description="Secreted protein" evidence="2">
    <location>
        <begin position="20"/>
        <end position="141"/>
    </location>
</feature>
<keyword evidence="2" id="KW-0732">Signal</keyword>
<dbReference type="Proteomes" id="UP000801428">
    <property type="component" value="Unassembled WGS sequence"/>
</dbReference>
<gene>
    <name evidence="3" type="ORF">E8E13_000046</name>
</gene>
<accession>A0A9P4T570</accession>
<comment type="caution">
    <text evidence="3">The sequence shown here is derived from an EMBL/GenBank/DDBJ whole genome shotgun (WGS) entry which is preliminary data.</text>
</comment>
<name>A0A9P4T570_CURKU</name>
<protein>
    <recommendedName>
        <fullName evidence="5">Secreted protein</fullName>
    </recommendedName>
</protein>
<evidence type="ECO:0000256" key="2">
    <source>
        <dbReference type="SAM" id="SignalP"/>
    </source>
</evidence>
<sequence length="141" mass="15046">MILTLPLSQLLAAVGHINAAPMPITDTSICAGQTYRCSSSRTSIEVCNPAIGWRLEANCAGASCQPKDGVPHCFDSTDAAEHAWRKALNKRGGVLHLSLVDHTEHAGVTTTEDPNGSSTEEDWWTGPGEGWCEVDPASREC</sequence>
<dbReference type="EMBL" id="SWKU01000044">
    <property type="protein sequence ID" value="KAF2994034.1"/>
    <property type="molecule type" value="Genomic_DNA"/>
</dbReference>
<dbReference type="AlphaFoldDB" id="A0A9P4T570"/>
<organism evidence="3 4">
    <name type="scientific">Curvularia kusanoi</name>
    <name type="common">Cochliobolus kusanoi</name>
    <dbReference type="NCBI Taxonomy" id="90978"/>
    <lineage>
        <taxon>Eukaryota</taxon>
        <taxon>Fungi</taxon>
        <taxon>Dikarya</taxon>
        <taxon>Ascomycota</taxon>
        <taxon>Pezizomycotina</taxon>
        <taxon>Dothideomycetes</taxon>
        <taxon>Pleosporomycetidae</taxon>
        <taxon>Pleosporales</taxon>
        <taxon>Pleosporineae</taxon>
        <taxon>Pleosporaceae</taxon>
        <taxon>Curvularia</taxon>
    </lineage>
</organism>